<evidence type="ECO:0000313" key="2">
    <source>
        <dbReference type="Proteomes" id="UP001203423"/>
    </source>
</evidence>
<dbReference type="RefSeq" id="WP_248942277.1">
    <property type="nucleotide sequence ID" value="NZ_JAKIKS010000112.1"/>
</dbReference>
<protein>
    <submittedName>
        <fullName evidence="1">Uncharacterized protein</fullName>
    </submittedName>
</protein>
<comment type="caution">
    <text evidence="1">The sequence shown here is derived from an EMBL/GenBank/DDBJ whole genome shotgun (WGS) entry which is preliminary data.</text>
</comment>
<name>A0ABT0LHT1_9GAMM</name>
<organism evidence="1 2">
    <name type="scientific">Shewanella surugensis</name>
    <dbReference type="NCBI Taxonomy" id="212020"/>
    <lineage>
        <taxon>Bacteria</taxon>
        <taxon>Pseudomonadati</taxon>
        <taxon>Pseudomonadota</taxon>
        <taxon>Gammaproteobacteria</taxon>
        <taxon>Alteromonadales</taxon>
        <taxon>Shewanellaceae</taxon>
        <taxon>Shewanella</taxon>
    </lineage>
</organism>
<proteinExistence type="predicted"/>
<dbReference type="EMBL" id="JAKIKS010000112">
    <property type="protein sequence ID" value="MCL1126867.1"/>
    <property type="molecule type" value="Genomic_DNA"/>
</dbReference>
<keyword evidence="2" id="KW-1185">Reference proteome</keyword>
<gene>
    <name evidence="1" type="ORF">L2764_20870</name>
</gene>
<evidence type="ECO:0000313" key="1">
    <source>
        <dbReference type="EMBL" id="MCL1126867.1"/>
    </source>
</evidence>
<sequence length="45" mass="4855">MNAVEDVLARTVTLCMGVDAVCWVSGFGKSAYVTTSFTINKKRIA</sequence>
<accession>A0ABT0LHT1</accession>
<dbReference type="Proteomes" id="UP001203423">
    <property type="component" value="Unassembled WGS sequence"/>
</dbReference>
<reference evidence="1 2" key="1">
    <citation type="submission" date="2022-01" db="EMBL/GenBank/DDBJ databases">
        <title>Whole genome-based taxonomy of the Shewanellaceae.</title>
        <authorList>
            <person name="Martin-Rodriguez A.J."/>
        </authorList>
    </citation>
    <scope>NUCLEOTIDE SEQUENCE [LARGE SCALE GENOMIC DNA]</scope>
    <source>
        <strain evidence="1 2">DSM 17177</strain>
    </source>
</reference>